<organism evidence="1 2">
    <name type="scientific">Halosquirtibacter laminarini</name>
    <dbReference type="NCBI Taxonomy" id="3374600"/>
    <lineage>
        <taxon>Bacteria</taxon>
        <taxon>Pseudomonadati</taxon>
        <taxon>Bacteroidota</taxon>
        <taxon>Bacteroidia</taxon>
        <taxon>Marinilabiliales</taxon>
        <taxon>Prolixibacteraceae</taxon>
        <taxon>Halosquirtibacter</taxon>
    </lineage>
</organism>
<reference evidence="1" key="1">
    <citation type="submission" date="2021-08" db="EMBL/GenBank/DDBJ databases">
        <title>Novel anaerobic bacterium isolated from sea squirt in East Sea, Republic of Korea.</title>
        <authorList>
            <person name="Nguyen T.H."/>
            <person name="Li Z."/>
            <person name="Lee Y.-J."/>
            <person name="Ko J."/>
            <person name="Kim S.-G."/>
        </authorList>
    </citation>
    <scope>NUCLEOTIDE SEQUENCE</scope>
    <source>
        <strain evidence="1">KCTC 25031</strain>
    </source>
</reference>
<evidence type="ECO:0000313" key="1">
    <source>
        <dbReference type="EMBL" id="QZE13541.1"/>
    </source>
</evidence>
<dbReference type="EMBL" id="CP081303">
    <property type="protein sequence ID" value="QZE13541.1"/>
    <property type="molecule type" value="Genomic_DNA"/>
</dbReference>
<protein>
    <submittedName>
        <fullName evidence="1">OmpA family protein</fullName>
    </submittedName>
</protein>
<proteinExistence type="predicted"/>
<gene>
    <name evidence="1" type="ORF">K4L44_13290</name>
</gene>
<evidence type="ECO:0000313" key="2">
    <source>
        <dbReference type="Proteomes" id="UP000826212"/>
    </source>
</evidence>
<accession>A0AC61NDA8</accession>
<keyword evidence="2" id="KW-1185">Reference proteome</keyword>
<sequence length="665" mass="75245">MIQYSNSFYRQSIKFGWAILIVFSFCSCQLNSLIKKADRCNQNGEYYKASKLYNRAAQKSKSKQQRSKFYFQTAENQRKIGDFRKASGFYKRAITYKYPDSLLWIKYGDMLCGSGKYEKAIEAYNTFLIDHPEAKEVKEKISLAKQAPKWIESKSRIQIEKLRAINSKGSDISAIYPSSRSNYLVFATNNAELVTKKKSNITGERYYDLCYANYDIQKQRWGKPQNLDPDGIINTQEDEGVPSFASQGSVIYYTQCKYAKNGGASAAIYKSRVDGEQWAKPQRIKIPDDSTMVAHPSVTLDANEIYFVSDRPGGYGGNDIWMSKKEGNQWGPAINLGPQINTTGNEVYPFIRDNGTLYFSSDTHPGIGGLDIFQAIQNEDGIWEVENVRAPLNSSGDDFAITFLAGKEQGLFSSNRKGTRSDDIFSFVIPPMEFTIEGEVLNKNTNKLLTQATIRVIGTDGTMLKLKTRNGKFRFNISKDAEYLLAAYKKGYLNAKYLFNTLDAKESVHLSRNLVLTPTDAPIEVDNIYFDLAKWDLLPASIASLDSLYQVLVDNPTISIEIMAHTDGRGDSQSNFSLSQKRALSVVAFLKAKGIPAIRLSAKGYGKTSPKVIDKKLANKYEFLEVGDTLTMEFIQRKEKEEQEICHQINRRTEFRVLSTNYLKR</sequence>
<dbReference type="Proteomes" id="UP000826212">
    <property type="component" value="Chromosome"/>
</dbReference>
<name>A0AC61NDA8_9BACT</name>